<evidence type="ECO:0000256" key="2">
    <source>
        <dbReference type="ARBA" id="ARBA00022525"/>
    </source>
</evidence>
<proteinExistence type="predicted"/>
<keyword evidence="2" id="KW-0964">Secreted</keyword>
<keyword evidence="4 8" id="KW-0732">Signal</keyword>
<accession>A0A1H6ZS80</accession>
<dbReference type="SUPFAM" id="SSF53474">
    <property type="entry name" value="alpha/beta-Hydrolases"/>
    <property type="match status" value="1"/>
</dbReference>
<evidence type="ECO:0000256" key="4">
    <source>
        <dbReference type="ARBA" id="ARBA00022729"/>
    </source>
</evidence>
<keyword evidence="7" id="KW-0624">Polysaccharide degradation</keyword>
<dbReference type="PANTHER" id="PTHR38050:SF2">
    <property type="entry name" value="FERULOYL ESTERASE C-RELATED"/>
    <property type="match status" value="1"/>
</dbReference>
<dbReference type="Pfam" id="PF02230">
    <property type="entry name" value="Abhydrolase_2"/>
    <property type="match status" value="1"/>
</dbReference>
<feature type="domain" description="Phospholipase/carboxylesterase/thioesterase" evidence="9">
    <location>
        <begin position="123"/>
        <end position="230"/>
    </location>
</feature>
<dbReference type="InterPro" id="IPR043595">
    <property type="entry name" value="FaeB/C/D"/>
</dbReference>
<dbReference type="EMBL" id="FNZH01000005">
    <property type="protein sequence ID" value="SEJ56339.1"/>
    <property type="molecule type" value="Genomic_DNA"/>
</dbReference>
<evidence type="ECO:0000256" key="6">
    <source>
        <dbReference type="ARBA" id="ARBA00023277"/>
    </source>
</evidence>
<sequence length="299" mass="32555">MKEATINTIVLLGVLALAASCADNEEVVVAETADKGLFDETISHDNLQREYLLYVPESYTGNEPVPLVFSLHGAGGTKESQYGLCQFNLLADREIFILVTPQATSILGNVTFWNQQNDPNRADDVGFIEALIDDVASRYTIDLDRVYLAGSSNGAFMALEITCQLSQKIAATAAVKGYMLPDQINNCNPTTPTAIIQMHGTEDPLVPYGGVSATLQFWAETNQTALQSTVSHLPDTDPDNGNTVVSYLYTNGTNGVEIEHLEVIGGGHDWFGEPGTDYDINASEKAWDFFTRFDSNGLR</sequence>
<organism evidence="10 11">
    <name type="scientific">Cyclobacterium xiamenense</name>
    <dbReference type="NCBI Taxonomy" id="1297121"/>
    <lineage>
        <taxon>Bacteria</taxon>
        <taxon>Pseudomonadati</taxon>
        <taxon>Bacteroidota</taxon>
        <taxon>Cytophagia</taxon>
        <taxon>Cytophagales</taxon>
        <taxon>Cyclobacteriaceae</taxon>
        <taxon>Cyclobacterium</taxon>
    </lineage>
</organism>
<dbReference type="OrthoDB" id="9764953at2"/>
<dbReference type="GO" id="GO:0030600">
    <property type="term" value="F:feruloyl esterase activity"/>
    <property type="evidence" value="ECO:0007669"/>
    <property type="project" value="InterPro"/>
</dbReference>
<comment type="subcellular location">
    <subcellularLocation>
        <location evidence="1">Secreted</location>
    </subcellularLocation>
</comment>
<keyword evidence="6" id="KW-0119">Carbohydrate metabolism</keyword>
<dbReference type="PANTHER" id="PTHR38050">
    <property type="match status" value="1"/>
</dbReference>
<dbReference type="GO" id="GO:0045493">
    <property type="term" value="P:xylan catabolic process"/>
    <property type="evidence" value="ECO:0007669"/>
    <property type="project" value="UniProtKB-KW"/>
</dbReference>
<dbReference type="AlphaFoldDB" id="A0A1H6ZS80"/>
<feature type="signal peptide" evidence="8">
    <location>
        <begin position="1"/>
        <end position="22"/>
    </location>
</feature>
<evidence type="ECO:0000256" key="8">
    <source>
        <dbReference type="SAM" id="SignalP"/>
    </source>
</evidence>
<keyword evidence="5" id="KW-0378">Hydrolase</keyword>
<dbReference type="Gene3D" id="3.40.50.1820">
    <property type="entry name" value="alpha/beta hydrolase"/>
    <property type="match status" value="1"/>
</dbReference>
<dbReference type="GO" id="GO:0005576">
    <property type="term" value="C:extracellular region"/>
    <property type="evidence" value="ECO:0007669"/>
    <property type="project" value="UniProtKB-SubCell"/>
</dbReference>
<keyword evidence="11" id="KW-1185">Reference proteome</keyword>
<reference evidence="11" key="1">
    <citation type="submission" date="2016-10" db="EMBL/GenBank/DDBJ databases">
        <authorList>
            <person name="Varghese N."/>
            <person name="Submissions S."/>
        </authorList>
    </citation>
    <scope>NUCLEOTIDE SEQUENCE [LARGE SCALE GENOMIC DNA]</scope>
    <source>
        <strain evidence="11">IBRC-M 10761</strain>
    </source>
</reference>
<name>A0A1H6ZS80_9BACT</name>
<evidence type="ECO:0000313" key="10">
    <source>
        <dbReference type="EMBL" id="SEJ56339.1"/>
    </source>
</evidence>
<feature type="chain" id="PRO_5011599289" evidence="8">
    <location>
        <begin position="23"/>
        <end position="299"/>
    </location>
</feature>
<evidence type="ECO:0000256" key="3">
    <source>
        <dbReference type="ARBA" id="ARBA00022651"/>
    </source>
</evidence>
<dbReference type="RefSeq" id="WP_092176400.1">
    <property type="nucleotide sequence ID" value="NZ_FNZH01000005.1"/>
</dbReference>
<protein>
    <submittedName>
        <fullName evidence="10">Polyhydroxybutyrate depolymerase</fullName>
    </submittedName>
</protein>
<evidence type="ECO:0000256" key="1">
    <source>
        <dbReference type="ARBA" id="ARBA00004613"/>
    </source>
</evidence>
<dbReference type="InterPro" id="IPR029058">
    <property type="entry name" value="AB_hydrolase_fold"/>
</dbReference>
<evidence type="ECO:0000256" key="7">
    <source>
        <dbReference type="ARBA" id="ARBA00023326"/>
    </source>
</evidence>
<dbReference type="STRING" id="1416801.SAMN05192553_105105"/>
<dbReference type="PROSITE" id="PS51257">
    <property type="entry name" value="PROKAR_LIPOPROTEIN"/>
    <property type="match status" value="1"/>
</dbReference>
<dbReference type="Proteomes" id="UP000199403">
    <property type="component" value="Unassembled WGS sequence"/>
</dbReference>
<evidence type="ECO:0000313" key="11">
    <source>
        <dbReference type="Proteomes" id="UP000199403"/>
    </source>
</evidence>
<dbReference type="InterPro" id="IPR003140">
    <property type="entry name" value="PLipase/COase/thioEstase"/>
</dbReference>
<evidence type="ECO:0000259" key="9">
    <source>
        <dbReference type="Pfam" id="PF02230"/>
    </source>
</evidence>
<keyword evidence="3" id="KW-0858">Xylan degradation</keyword>
<gene>
    <name evidence="10" type="ORF">SAMN05192553_105105</name>
</gene>
<evidence type="ECO:0000256" key="5">
    <source>
        <dbReference type="ARBA" id="ARBA00022801"/>
    </source>
</evidence>